<name>A0A9W9AGY7_9AGAR</name>
<keyword evidence="3 6" id="KW-1133">Transmembrane helix</keyword>
<evidence type="ECO:0000256" key="6">
    <source>
        <dbReference type="SAM" id="Phobius"/>
    </source>
</evidence>
<accession>A0A9W9AGY7</accession>
<dbReference type="OrthoDB" id="3068990at2759"/>
<dbReference type="GO" id="GO:0016020">
    <property type="term" value="C:membrane"/>
    <property type="evidence" value="ECO:0007669"/>
    <property type="project" value="UniProtKB-SubCell"/>
</dbReference>
<evidence type="ECO:0000313" key="9">
    <source>
        <dbReference type="Proteomes" id="UP001150266"/>
    </source>
</evidence>
<evidence type="ECO:0000256" key="7">
    <source>
        <dbReference type="SAM" id="SignalP"/>
    </source>
</evidence>
<comment type="subcellular location">
    <subcellularLocation>
        <location evidence="1">Membrane</location>
        <topology evidence="1">Single-pass membrane protein</topology>
    </subcellularLocation>
</comment>
<gene>
    <name evidence="8" type="ORF">J3R30DRAFT_2159073</name>
</gene>
<proteinExistence type="predicted"/>
<dbReference type="AlphaFoldDB" id="A0A9W9AGY7"/>
<keyword evidence="7" id="KW-0732">Signal</keyword>
<comment type="caution">
    <text evidence="8">The sequence shown here is derived from an EMBL/GenBank/DDBJ whole genome shotgun (WGS) entry which is preliminary data.</text>
</comment>
<evidence type="ECO:0000256" key="1">
    <source>
        <dbReference type="ARBA" id="ARBA00004167"/>
    </source>
</evidence>
<reference evidence="8" key="1">
    <citation type="submission" date="2022-08" db="EMBL/GenBank/DDBJ databases">
        <title>A Global Phylogenomic Analysis of the Shiitake Genus Lentinula.</title>
        <authorList>
            <consortium name="DOE Joint Genome Institute"/>
            <person name="Sierra-Patev S."/>
            <person name="Min B."/>
            <person name="Naranjo-Ortiz M."/>
            <person name="Looney B."/>
            <person name="Konkel Z."/>
            <person name="Slot J.C."/>
            <person name="Sakamoto Y."/>
            <person name="Steenwyk J.L."/>
            <person name="Rokas A."/>
            <person name="Carro J."/>
            <person name="Camarero S."/>
            <person name="Ferreira P."/>
            <person name="Molpeceres G."/>
            <person name="Ruiz-Duenas F.J."/>
            <person name="Serrano A."/>
            <person name="Henrissat B."/>
            <person name="Drula E."/>
            <person name="Hughes K.W."/>
            <person name="Mata J.L."/>
            <person name="Ishikawa N.K."/>
            <person name="Vargas-Isla R."/>
            <person name="Ushijima S."/>
            <person name="Smith C.A."/>
            <person name="Ahrendt S."/>
            <person name="Andreopoulos W."/>
            <person name="He G."/>
            <person name="Labutti K."/>
            <person name="Lipzen A."/>
            <person name="Ng V."/>
            <person name="Riley R."/>
            <person name="Sandor L."/>
            <person name="Barry K."/>
            <person name="Martinez A.T."/>
            <person name="Xiao Y."/>
            <person name="Gibbons J.G."/>
            <person name="Terashima K."/>
            <person name="Grigoriev I.V."/>
            <person name="Hibbett D.S."/>
        </authorList>
    </citation>
    <scope>NUCLEOTIDE SEQUENCE</scope>
    <source>
        <strain evidence="8">JLM2183</strain>
    </source>
</reference>
<evidence type="ECO:0000256" key="5">
    <source>
        <dbReference type="SAM" id="MobiDB-lite"/>
    </source>
</evidence>
<keyword evidence="9" id="KW-1185">Reference proteome</keyword>
<dbReference type="InterPro" id="IPR051694">
    <property type="entry name" value="Immunoregulatory_rcpt-like"/>
</dbReference>
<evidence type="ECO:0000313" key="8">
    <source>
        <dbReference type="EMBL" id="KAJ4482331.1"/>
    </source>
</evidence>
<evidence type="ECO:0000256" key="3">
    <source>
        <dbReference type="ARBA" id="ARBA00022989"/>
    </source>
</evidence>
<feature type="transmembrane region" description="Helical" evidence="6">
    <location>
        <begin position="257"/>
        <end position="279"/>
    </location>
</feature>
<evidence type="ECO:0000256" key="4">
    <source>
        <dbReference type="ARBA" id="ARBA00023136"/>
    </source>
</evidence>
<evidence type="ECO:0000256" key="2">
    <source>
        <dbReference type="ARBA" id="ARBA00022692"/>
    </source>
</evidence>
<feature type="compositionally biased region" description="Pro residues" evidence="5">
    <location>
        <begin position="463"/>
        <end position="476"/>
    </location>
</feature>
<protein>
    <recommendedName>
        <fullName evidence="10">Mid2 domain-containing protein</fullName>
    </recommendedName>
</protein>
<keyword evidence="2 6" id="KW-0812">Transmembrane</keyword>
<feature type="compositionally biased region" description="Polar residues" evidence="5">
    <location>
        <begin position="448"/>
        <end position="462"/>
    </location>
</feature>
<dbReference type="EMBL" id="JAOTPV010000005">
    <property type="protein sequence ID" value="KAJ4482331.1"/>
    <property type="molecule type" value="Genomic_DNA"/>
</dbReference>
<organism evidence="8 9">
    <name type="scientific">Lentinula aciculospora</name>
    <dbReference type="NCBI Taxonomy" id="153920"/>
    <lineage>
        <taxon>Eukaryota</taxon>
        <taxon>Fungi</taxon>
        <taxon>Dikarya</taxon>
        <taxon>Basidiomycota</taxon>
        <taxon>Agaricomycotina</taxon>
        <taxon>Agaricomycetes</taxon>
        <taxon>Agaricomycetidae</taxon>
        <taxon>Agaricales</taxon>
        <taxon>Marasmiineae</taxon>
        <taxon>Omphalotaceae</taxon>
        <taxon>Lentinula</taxon>
    </lineage>
</organism>
<dbReference type="Proteomes" id="UP001150266">
    <property type="component" value="Unassembled WGS sequence"/>
</dbReference>
<keyword evidence="4 6" id="KW-0472">Membrane</keyword>
<dbReference type="GO" id="GO:0071944">
    <property type="term" value="C:cell periphery"/>
    <property type="evidence" value="ECO:0007669"/>
    <property type="project" value="UniProtKB-ARBA"/>
</dbReference>
<feature type="signal peptide" evidence="7">
    <location>
        <begin position="1"/>
        <end position="23"/>
    </location>
</feature>
<dbReference type="PANTHER" id="PTHR15549:SF26">
    <property type="entry name" value="AXIAL BUDDING PATTERN PROTEIN 2-RELATED"/>
    <property type="match status" value="1"/>
</dbReference>
<evidence type="ECO:0008006" key="10">
    <source>
        <dbReference type="Google" id="ProtNLM"/>
    </source>
</evidence>
<feature type="region of interest" description="Disordered" evidence="5">
    <location>
        <begin position="443"/>
        <end position="476"/>
    </location>
</feature>
<sequence length="488" mass="51999">MLCAAHSFIIFLIALFLLLPTNAYQVALEEQSTTTAPAVVIGVFQRETGDPSDIIIHVVDISDPSGPQVIQVVEPSNSEKSGKFSIKLLNSGTYALQPVVGSEILTTSNTITIIPSDSVGDTSPVTTNPTSVSETVHIAISSIEVHSNESPTPRASSGLSSNDRTILTSTTISTFFTQISSSQILSTASPGSVTVSASLASPPVITIPPQFITGLPLTAYASASWGVPSIITATTMIIEHSSTANPSSRREKRITQIVGGIIGGIIGMIILGILICYFVRRRSGSDISHWLTAVAQTISKQMHRLKRNVNNGATRDTSNVGESINRQYRRWYRSGGSGVGSSIIPFARMDAQIRSATRTGTVVSKQMTPTYDRMTPMHVTLYAVPLNVDGHDSNNDDVAMASLTPSRAEQSRVRDIDTLPGEIPGYSSLTSSMVVNVNEDLGTKRTKSLNGSRTDSLPNSVNTPPPSYASHTPPPAHGIVYSEYIVSS</sequence>
<dbReference type="PANTHER" id="PTHR15549">
    <property type="entry name" value="PAIRED IMMUNOGLOBULIN-LIKE TYPE 2 RECEPTOR"/>
    <property type="match status" value="1"/>
</dbReference>
<feature type="chain" id="PRO_5040745313" description="Mid2 domain-containing protein" evidence="7">
    <location>
        <begin position="24"/>
        <end position="488"/>
    </location>
</feature>